<name>A0A0A8ZCH4_ARUDO</name>
<evidence type="ECO:0000256" key="2">
    <source>
        <dbReference type="SAM" id="SignalP"/>
    </source>
</evidence>
<keyword evidence="1" id="KW-0472">Membrane</keyword>
<sequence length="83" mass="10071">MGLLFLFSAFFLSSFSCAFRWPWMLFSTAARATSAIYFRCYVIRFEIVWRVTLFWIYIDLFWIGSFPHCVVFLFERPFLVLVR</sequence>
<feature type="transmembrane region" description="Helical" evidence="1">
    <location>
        <begin position="48"/>
        <end position="74"/>
    </location>
</feature>
<reference evidence="3" key="1">
    <citation type="submission" date="2014-09" db="EMBL/GenBank/DDBJ databases">
        <authorList>
            <person name="Magalhaes I.L.F."/>
            <person name="Oliveira U."/>
            <person name="Santos F.R."/>
            <person name="Vidigal T.H.D.A."/>
            <person name="Brescovit A.D."/>
            <person name="Santos A.J."/>
        </authorList>
    </citation>
    <scope>NUCLEOTIDE SEQUENCE</scope>
    <source>
        <tissue evidence="3">Shoot tissue taken approximately 20 cm above the soil surface</tissue>
    </source>
</reference>
<keyword evidence="2" id="KW-0732">Signal</keyword>
<protein>
    <recommendedName>
        <fullName evidence="4">Secreted peptide</fullName>
    </recommendedName>
</protein>
<evidence type="ECO:0000256" key="1">
    <source>
        <dbReference type="SAM" id="Phobius"/>
    </source>
</evidence>
<dbReference type="AlphaFoldDB" id="A0A0A8ZCH4"/>
<keyword evidence="1" id="KW-0812">Transmembrane</keyword>
<accession>A0A0A8ZCH4</accession>
<feature type="signal peptide" evidence="2">
    <location>
        <begin position="1"/>
        <end position="18"/>
    </location>
</feature>
<proteinExistence type="predicted"/>
<evidence type="ECO:0000313" key="3">
    <source>
        <dbReference type="EMBL" id="JAD32547.1"/>
    </source>
</evidence>
<dbReference type="EMBL" id="GBRH01265348">
    <property type="protein sequence ID" value="JAD32547.1"/>
    <property type="molecule type" value="Transcribed_RNA"/>
</dbReference>
<keyword evidence="1" id="KW-1133">Transmembrane helix</keyword>
<feature type="chain" id="PRO_5002042346" description="Secreted peptide" evidence="2">
    <location>
        <begin position="19"/>
        <end position="83"/>
    </location>
</feature>
<reference evidence="3" key="2">
    <citation type="journal article" date="2015" name="Data Brief">
        <title>Shoot transcriptome of the giant reed, Arundo donax.</title>
        <authorList>
            <person name="Barrero R.A."/>
            <person name="Guerrero F.D."/>
            <person name="Moolhuijzen P."/>
            <person name="Goolsby J.A."/>
            <person name="Tidwell J."/>
            <person name="Bellgard S.E."/>
            <person name="Bellgard M.I."/>
        </authorList>
    </citation>
    <scope>NUCLEOTIDE SEQUENCE</scope>
    <source>
        <tissue evidence="3">Shoot tissue taken approximately 20 cm above the soil surface</tissue>
    </source>
</reference>
<organism evidence="3">
    <name type="scientific">Arundo donax</name>
    <name type="common">Giant reed</name>
    <name type="synonym">Donax arundinaceus</name>
    <dbReference type="NCBI Taxonomy" id="35708"/>
    <lineage>
        <taxon>Eukaryota</taxon>
        <taxon>Viridiplantae</taxon>
        <taxon>Streptophyta</taxon>
        <taxon>Embryophyta</taxon>
        <taxon>Tracheophyta</taxon>
        <taxon>Spermatophyta</taxon>
        <taxon>Magnoliopsida</taxon>
        <taxon>Liliopsida</taxon>
        <taxon>Poales</taxon>
        <taxon>Poaceae</taxon>
        <taxon>PACMAD clade</taxon>
        <taxon>Arundinoideae</taxon>
        <taxon>Arundineae</taxon>
        <taxon>Arundo</taxon>
    </lineage>
</organism>
<evidence type="ECO:0008006" key="4">
    <source>
        <dbReference type="Google" id="ProtNLM"/>
    </source>
</evidence>